<evidence type="ECO:0000313" key="1">
    <source>
        <dbReference type="Proteomes" id="UP000694843"/>
    </source>
</evidence>
<name>A0A979FJ81_HYAAZ</name>
<evidence type="ECO:0000313" key="2">
    <source>
        <dbReference type="RefSeq" id="XP_047736616.1"/>
    </source>
</evidence>
<sequence length="320" mass="36041">MMAALYIVKEIEEEGKSFTSCIPAHSSEPTEQMVNVILFSMQILKNNYTLTEETAEYIASQFPMCYEQNVFFVGSILKAVANDEAFVRGLKKNLDTAKLPAVLSFECMPIITKFIQQKIMSSDVSITFNAPEDNFQNALRELNAVGCTPTLVLNTSWDDIKSFIKFLKAGKNGLQARFIFFFGLSISMAAVEELVRAWDWKEPLKFGGSLDCSATQAYLLVHRALMFENIEKVCYSSPSGSELESFFENLKRHGLEIEQLSPTDDLWITVHKKPSSSSEINLFPRPRSAALRVRRTGIISVGDVFPEHRGCETRTLSWIA</sequence>
<proteinExistence type="predicted"/>
<dbReference type="KEGG" id="hazt:125177932"/>
<gene>
    <name evidence="2" type="primary">LOC125177932</name>
</gene>
<keyword evidence="1" id="KW-1185">Reference proteome</keyword>
<reference evidence="2" key="1">
    <citation type="submission" date="2025-08" db="UniProtKB">
        <authorList>
            <consortium name="RefSeq"/>
        </authorList>
    </citation>
    <scope>IDENTIFICATION</scope>
    <source>
        <tissue evidence="2">Whole organism</tissue>
    </source>
</reference>
<organism evidence="1 2">
    <name type="scientific">Hyalella azteca</name>
    <name type="common">Amphipod</name>
    <dbReference type="NCBI Taxonomy" id="294128"/>
    <lineage>
        <taxon>Eukaryota</taxon>
        <taxon>Metazoa</taxon>
        <taxon>Ecdysozoa</taxon>
        <taxon>Arthropoda</taxon>
        <taxon>Crustacea</taxon>
        <taxon>Multicrustacea</taxon>
        <taxon>Malacostraca</taxon>
        <taxon>Eumalacostraca</taxon>
        <taxon>Peracarida</taxon>
        <taxon>Amphipoda</taxon>
        <taxon>Senticaudata</taxon>
        <taxon>Talitrida</taxon>
        <taxon>Talitroidea</taxon>
        <taxon>Hyalellidae</taxon>
        <taxon>Hyalella</taxon>
    </lineage>
</organism>
<dbReference type="RefSeq" id="XP_047736616.1">
    <property type="nucleotide sequence ID" value="XM_047880660.1"/>
</dbReference>
<accession>A0A979FJ81</accession>
<dbReference type="AlphaFoldDB" id="A0A979FJ81"/>
<dbReference type="GeneID" id="125177932"/>
<protein>
    <submittedName>
        <fullName evidence="2">Uncharacterized protein LOC125177932</fullName>
    </submittedName>
</protein>
<dbReference type="Proteomes" id="UP000694843">
    <property type="component" value="Unplaced"/>
</dbReference>